<evidence type="ECO:0000313" key="2">
    <source>
        <dbReference type="Proteomes" id="UP000184671"/>
    </source>
</evidence>
<reference evidence="1 2" key="1">
    <citation type="submission" date="2016-08" db="EMBL/GenBank/DDBJ databases">
        <authorList>
            <person name="Seilhamer J.J."/>
        </authorList>
    </citation>
    <scope>NUCLEOTIDE SEQUENCE [LARGE SCALE GENOMIC DNA]</scope>
    <source>
        <strain evidence="1">L21-II-0</strain>
    </source>
</reference>
<dbReference type="AlphaFoldDB" id="A0A1M4MLE5"/>
<dbReference type="RefSeq" id="WP_143727244.1">
    <property type="nucleotide sequence ID" value="NZ_FMID01000040.1"/>
</dbReference>
<dbReference type="STRING" id="118126.L21_1657"/>
<organism evidence="1 2">
    <name type="scientific">Methanoculleus chikugoensis</name>
    <dbReference type="NCBI Taxonomy" id="118126"/>
    <lineage>
        <taxon>Archaea</taxon>
        <taxon>Methanobacteriati</taxon>
        <taxon>Methanobacteriota</taxon>
        <taxon>Stenosarchaea group</taxon>
        <taxon>Methanomicrobia</taxon>
        <taxon>Methanomicrobiales</taxon>
        <taxon>Methanomicrobiaceae</taxon>
        <taxon>Methanoculleus</taxon>
    </lineage>
</organism>
<accession>A0A1M4MLE5</accession>
<gene>
    <name evidence="1" type="ORF">L21_1657</name>
</gene>
<proteinExistence type="predicted"/>
<protein>
    <submittedName>
        <fullName evidence="1">Uncharacterized protein</fullName>
    </submittedName>
</protein>
<name>A0A1M4MLE5_9EURY</name>
<dbReference type="EMBL" id="FMID01000040">
    <property type="protein sequence ID" value="SCL75745.1"/>
    <property type="molecule type" value="Genomic_DNA"/>
</dbReference>
<dbReference type="Proteomes" id="UP000184671">
    <property type="component" value="Unassembled WGS sequence"/>
</dbReference>
<sequence>MITSLPSGNISVTPATRERPRLVTRETIELFESNNPALEGIGSIMVDMGLWVVENDERTANKDSRKVSAKTYLSDTARNCNELYAGEIY</sequence>
<evidence type="ECO:0000313" key="1">
    <source>
        <dbReference type="EMBL" id="SCL75745.1"/>
    </source>
</evidence>